<gene>
    <name evidence="1" type="ORF">GDO81_022078</name>
</gene>
<dbReference type="Proteomes" id="UP000824782">
    <property type="component" value="Unassembled WGS sequence"/>
</dbReference>
<organism evidence="1 2">
    <name type="scientific">Engystomops pustulosus</name>
    <name type="common">Tungara frog</name>
    <name type="synonym">Physalaemus pustulosus</name>
    <dbReference type="NCBI Taxonomy" id="76066"/>
    <lineage>
        <taxon>Eukaryota</taxon>
        <taxon>Metazoa</taxon>
        <taxon>Chordata</taxon>
        <taxon>Craniata</taxon>
        <taxon>Vertebrata</taxon>
        <taxon>Euteleostomi</taxon>
        <taxon>Amphibia</taxon>
        <taxon>Batrachia</taxon>
        <taxon>Anura</taxon>
        <taxon>Neobatrachia</taxon>
        <taxon>Hyloidea</taxon>
        <taxon>Leptodactylidae</taxon>
        <taxon>Leiuperinae</taxon>
        <taxon>Engystomops</taxon>
    </lineage>
</organism>
<sequence>MEKCLILDSKYCTGKLLSRHTGVNVFQNLQCVVVLRPLGPEASDMMRLLSKHHSKASQYPQTRGVMLDCNDESAVEACRG</sequence>
<dbReference type="EMBL" id="WNYA01018685">
    <property type="protein sequence ID" value="KAG8538790.1"/>
    <property type="molecule type" value="Genomic_DNA"/>
</dbReference>
<keyword evidence="2" id="KW-1185">Reference proteome</keyword>
<dbReference type="AlphaFoldDB" id="A0AAV6YUZ0"/>
<proteinExistence type="predicted"/>
<reference evidence="1" key="1">
    <citation type="thesis" date="2020" institute="ProQuest LLC" country="789 East Eisenhower Parkway, Ann Arbor, MI, USA">
        <title>Comparative Genomics and Chromosome Evolution.</title>
        <authorList>
            <person name="Mudd A.B."/>
        </authorList>
    </citation>
    <scope>NUCLEOTIDE SEQUENCE</scope>
    <source>
        <strain evidence="1">237g6f4</strain>
        <tissue evidence="1">Blood</tissue>
    </source>
</reference>
<evidence type="ECO:0000313" key="1">
    <source>
        <dbReference type="EMBL" id="KAG8538790.1"/>
    </source>
</evidence>
<accession>A0AAV6YUZ0</accession>
<name>A0AAV6YUZ0_ENGPU</name>
<comment type="caution">
    <text evidence="1">The sequence shown here is derived from an EMBL/GenBank/DDBJ whole genome shotgun (WGS) entry which is preliminary data.</text>
</comment>
<protein>
    <submittedName>
        <fullName evidence="1">Uncharacterized protein</fullName>
    </submittedName>
</protein>
<evidence type="ECO:0000313" key="2">
    <source>
        <dbReference type="Proteomes" id="UP000824782"/>
    </source>
</evidence>